<accession>A0AA37W0Y0</accession>
<keyword evidence="1" id="KW-1133">Transmembrane helix</keyword>
<organism evidence="2 3">
    <name type="scientific">Paraferrimonas sedimenticola</name>
    <dbReference type="NCBI Taxonomy" id="375674"/>
    <lineage>
        <taxon>Bacteria</taxon>
        <taxon>Pseudomonadati</taxon>
        <taxon>Pseudomonadota</taxon>
        <taxon>Gammaproteobacteria</taxon>
        <taxon>Alteromonadales</taxon>
        <taxon>Ferrimonadaceae</taxon>
        <taxon>Paraferrimonas</taxon>
    </lineage>
</organism>
<keyword evidence="1" id="KW-0472">Membrane</keyword>
<evidence type="ECO:0000256" key="1">
    <source>
        <dbReference type="SAM" id="Phobius"/>
    </source>
</evidence>
<comment type="caution">
    <text evidence="2">The sequence shown here is derived from an EMBL/GenBank/DDBJ whole genome shotgun (WGS) entry which is preliminary data.</text>
</comment>
<dbReference type="Proteomes" id="UP001161422">
    <property type="component" value="Unassembled WGS sequence"/>
</dbReference>
<dbReference type="EMBL" id="BSNC01000004">
    <property type="protein sequence ID" value="GLP96268.1"/>
    <property type="molecule type" value="Genomic_DNA"/>
</dbReference>
<sequence>MVKIIAGALLLLALLFIGGPMLGAAGLIGIGLLFIPGFGSFIGYTTLAGVIAAAAIKLGLPAEIAVPGVLVLGLGATYVWAFREKANARARLEMARNQSDANAKLSPDEDQQA</sequence>
<feature type="transmembrane region" description="Helical" evidence="1">
    <location>
        <begin position="64"/>
        <end position="82"/>
    </location>
</feature>
<dbReference type="AlphaFoldDB" id="A0AA37W0Y0"/>
<reference evidence="2" key="1">
    <citation type="journal article" date="2014" name="Int. J. Syst. Evol. Microbiol.">
        <title>Complete genome sequence of Corynebacterium casei LMG S-19264T (=DSM 44701T), isolated from a smear-ripened cheese.</title>
        <authorList>
            <consortium name="US DOE Joint Genome Institute (JGI-PGF)"/>
            <person name="Walter F."/>
            <person name="Albersmeier A."/>
            <person name="Kalinowski J."/>
            <person name="Ruckert C."/>
        </authorList>
    </citation>
    <scope>NUCLEOTIDE SEQUENCE</scope>
    <source>
        <strain evidence="2">NBRC 101628</strain>
    </source>
</reference>
<evidence type="ECO:0000313" key="2">
    <source>
        <dbReference type="EMBL" id="GLP96268.1"/>
    </source>
</evidence>
<gene>
    <name evidence="2" type="ORF">GCM10007895_15740</name>
</gene>
<reference evidence="2" key="2">
    <citation type="submission" date="2023-01" db="EMBL/GenBank/DDBJ databases">
        <title>Draft genome sequence of Paraferrimonas sedimenticola strain NBRC 101628.</title>
        <authorList>
            <person name="Sun Q."/>
            <person name="Mori K."/>
        </authorList>
    </citation>
    <scope>NUCLEOTIDE SEQUENCE</scope>
    <source>
        <strain evidence="2">NBRC 101628</strain>
    </source>
</reference>
<name>A0AA37W0Y0_9GAMM</name>
<protein>
    <submittedName>
        <fullName evidence="2">Uncharacterized protein</fullName>
    </submittedName>
</protein>
<keyword evidence="1" id="KW-0812">Transmembrane</keyword>
<keyword evidence="3" id="KW-1185">Reference proteome</keyword>
<dbReference type="RefSeq" id="WP_095505293.1">
    <property type="nucleotide sequence ID" value="NZ_BSNC01000004.1"/>
</dbReference>
<feature type="transmembrane region" description="Helical" evidence="1">
    <location>
        <begin position="6"/>
        <end position="34"/>
    </location>
</feature>
<feature type="transmembrane region" description="Helical" evidence="1">
    <location>
        <begin position="41"/>
        <end position="58"/>
    </location>
</feature>
<evidence type="ECO:0000313" key="3">
    <source>
        <dbReference type="Proteomes" id="UP001161422"/>
    </source>
</evidence>
<proteinExistence type="predicted"/>